<reference evidence="8 9" key="1">
    <citation type="submission" date="2019-07" db="EMBL/GenBank/DDBJ databases">
        <title>Whole genome shotgun sequence of Acetobacter nitrogenifigens NBRC 105050.</title>
        <authorList>
            <person name="Hosoyama A."/>
            <person name="Uohara A."/>
            <person name="Ohji S."/>
            <person name="Ichikawa N."/>
        </authorList>
    </citation>
    <scope>NUCLEOTIDE SEQUENCE [LARGE SCALE GENOMIC DNA]</scope>
    <source>
        <strain evidence="8 9">NBRC 105050</strain>
    </source>
</reference>
<accession>A0A511XBR0</accession>
<dbReference type="STRING" id="1120919.GCA_000429165_02368"/>
<dbReference type="SUPFAM" id="SSF46626">
    <property type="entry name" value="Cytochrome c"/>
    <property type="match status" value="2"/>
</dbReference>
<dbReference type="GO" id="GO:0020037">
    <property type="term" value="F:heme binding"/>
    <property type="evidence" value="ECO:0007669"/>
    <property type="project" value="InterPro"/>
</dbReference>
<dbReference type="Gene3D" id="1.10.760.10">
    <property type="entry name" value="Cytochrome c-like domain"/>
    <property type="match status" value="2"/>
</dbReference>
<dbReference type="InterPro" id="IPR036909">
    <property type="entry name" value="Cyt_c-like_dom_sf"/>
</dbReference>
<feature type="domain" description="Cytochrome c" evidence="7">
    <location>
        <begin position="196"/>
        <end position="470"/>
    </location>
</feature>
<protein>
    <submittedName>
        <fullName evidence="8">Cytochrome-c peroxidase</fullName>
    </submittedName>
</protein>
<keyword evidence="4" id="KW-0560">Oxidoreductase</keyword>
<comment type="caution">
    <text evidence="8">The sequence shown here is derived from an EMBL/GenBank/DDBJ whole genome shotgun (WGS) entry which is preliminary data.</text>
</comment>
<keyword evidence="5 6" id="KW-0408">Iron</keyword>
<evidence type="ECO:0000256" key="5">
    <source>
        <dbReference type="ARBA" id="ARBA00023004"/>
    </source>
</evidence>
<evidence type="ECO:0000313" key="8">
    <source>
        <dbReference type="EMBL" id="GEN60396.1"/>
    </source>
</evidence>
<gene>
    <name evidence="8" type="primary">yhjA</name>
    <name evidence="8" type="ORF">ANI02nite_22800</name>
</gene>
<dbReference type="Pfam" id="PF14376">
    <property type="entry name" value="Haem_bd"/>
    <property type="match status" value="1"/>
</dbReference>
<dbReference type="EMBL" id="BJYF01000018">
    <property type="protein sequence ID" value="GEN60396.1"/>
    <property type="molecule type" value="Genomic_DNA"/>
</dbReference>
<keyword evidence="3 6" id="KW-0479">Metal-binding</keyword>
<dbReference type="GO" id="GO:0009055">
    <property type="term" value="F:electron transfer activity"/>
    <property type="evidence" value="ECO:0007669"/>
    <property type="project" value="InterPro"/>
</dbReference>
<dbReference type="InterPro" id="IPR009056">
    <property type="entry name" value="Cyt_c-like_dom"/>
</dbReference>
<dbReference type="GO" id="GO:0046872">
    <property type="term" value="F:metal ion binding"/>
    <property type="evidence" value="ECO:0007669"/>
    <property type="project" value="UniProtKB-KW"/>
</dbReference>
<dbReference type="InterPro" id="IPR025992">
    <property type="entry name" value="Haem-bd"/>
</dbReference>
<dbReference type="PROSITE" id="PS51007">
    <property type="entry name" value="CYTC"/>
    <property type="match status" value="1"/>
</dbReference>
<evidence type="ECO:0000313" key="9">
    <source>
        <dbReference type="Proteomes" id="UP000321635"/>
    </source>
</evidence>
<keyword evidence="8" id="KW-0575">Peroxidase</keyword>
<dbReference type="Proteomes" id="UP000321635">
    <property type="component" value="Unassembled WGS sequence"/>
</dbReference>
<organism evidence="8 9">
    <name type="scientific">Acetobacter nitrogenifigens DSM 23921 = NBRC 105050</name>
    <dbReference type="NCBI Taxonomy" id="1120919"/>
    <lineage>
        <taxon>Bacteria</taxon>
        <taxon>Pseudomonadati</taxon>
        <taxon>Pseudomonadota</taxon>
        <taxon>Alphaproteobacteria</taxon>
        <taxon>Acetobacterales</taxon>
        <taxon>Acetobacteraceae</taxon>
        <taxon>Acetobacter</taxon>
    </lineage>
</organism>
<dbReference type="GO" id="GO:0030313">
    <property type="term" value="C:cell envelope"/>
    <property type="evidence" value="ECO:0007669"/>
    <property type="project" value="UniProtKB-SubCell"/>
</dbReference>
<dbReference type="GO" id="GO:0004130">
    <property type="term" value="F:cytochrome-c peroxidase activity"/>
    <property type="evidence" value="ECO:0007669"/>
    <property type="project" value="TreeGrafter"/>
</dbReference>
<evidence type="ECO:0000256" key="3">
    <source>
        <dbReference type="ARBA" id="ARBA00022723"/>
    </source>
</evidence>
<dbReference type="SMART" id="SM01235">
    <property type="entry name" value="Haem_bd"/>
    <property type="match status" value="1"/>
</dbReference>
<dbReference type="Pfam" id="PF00034">
    <property type="entry name" value="Cytochrom_C"/>
    <property type="match status" value="1"/>
</dbReference>
<dbReference type="InterPro" id="IPR004852">
    <property type="entry name" value="Di-haem_cyt_c_peroxidsae"/>
</dbReference>
<dbReference type="Pfam" id="PF03150">
    <property type="entry name" value="CCP_MauG"/>
    <property type="match status" value="1"/>
</dbReference>
<keyword evidence="9" id="KW-1185">Reference proteome</keyword>
<proteinExistence type="predicted"/>
<name>A0A511XBR0_9PROT</name>
<dbReference type="AlphaFoldDB" id="A0A511XBR0"/>
<dbReference type="InterPro" id="IPR051395">
    <property type="entry name" value="Cytochrome_c_Peroxidase/MauG"/>
</dbReference>
<evidence type="ECO:0000256" key="2">
    <source>
        <dbReference type="ARBA" id="ARBA00022617"/>
    </source>
</evidence>
<keyword evidence="2 6" id="KW-0349">Heme</keyword>
<evidence type="ECO:0000256" key="4">
    <source>
        <dbReference type="ARBA" id="ARBA00023002"/>
    </source>
</evidence>
<evidence type="ECO:0000259" key="7">
    <source>
        <dbReference type="PROSITE" id="PS51007"/>
    </source>
</evidence>
<evidence type="ECO:0000256" key="6">
    <source>
        <dbReference type="PROSITE-ProRule" id="PRU00433"/>
    </source>
</evidence>
<sequence length="486" mass="52902">MHGMHGIDMGAQVKRIVLGIAGAGLLAYGATVAYLTHYDRAGAPTLPAESPTRHNPVALAAFNALDEARCDYCHTQGAALPFYASLPGAHQLMQHDLREGLRHFRMEPVIEAFRKGDAPSEEQLSRIEEVIQQNRMPPAQYLLMHWHAHLSGDQRNAILDWVKAERRAHYQTAGVAPAFAAEPVQPIPESLPVDKDKVVLGEKLFFDKRLSGDGTLNCASCHGLDKGGVDNLVTATGIKGQKGPINAPTVYNSAYNIVQFWNGRAKTLADQAAGPVMNPLEMGSHDWSEVAGKLSSDPYYTDAFARLYPDQPIGKDTITDAIAEYEKTLITPDSRFDLYLKGDASALNAQEKHGYELFKSVGCSGCHNGPAMGGGAMEVMGLEGDYFHERGGALTDADSGRIAVTQDELDRQRFLVPTLRNVALTGPWFHDGSAKTLEQAVREMARYQTPRRDLSDGDIEDITAFLKTLTGRYNGKPLDATSGAAQ</sequence>
<evidence type="ECO:0000256" key="1">
    <source>
        <dbReference type="ARBA" id="ARBA00004196"/>
    </source>
</evidence>
<dbReference type="PANTHER" id="PTHR30600:SF7">
    <property type="entry name" value="CYTOCHROME C PEROXIDASE-RELATED"/>
    <property type="match status" value="1"/>
</dbReference>
<comment type="subcellular location">
    <subcellularLocation>
        <location evidence="1">Cell envelope</location>
    </subcellularLocation>
</comment>
<dbReference type="PANTHER" id="PTHR30600">
    <property type="entry name" value="CYTOCHROME C PEROXIDASE-RELATED"/>
    <property type="match status" value="1"/>
</dbReference>